<evidence type="ECO:0000256" key="2">
    <source>
        <dbReference type="ARBA" id="ARBA00022448"/>
    </source>
</evidence>
<accession>A0A068NMA8</accession>
<keyword evidence="4 7" id="KW-0812">Transmembrane</keyword>
<dbReference type="HOGENOM" id="CLU_016047_0_2_0"/>
<dbReference type="SUPFAM" id="SSF161098">
    <property type="entry name" value="MetI-like"/>
    <property type="match status" value="1"/>
</dbReference>
<dbReference type="PANTHER" id="PTHR30193">
    <property type="entry name" value="ABC TRANSPORTER PERMEASE PROTEIN"/>
    <property type="match status" value="1"/>
</dbReference>
<keyword evidence="6 7" id="KW-0472">Membrane</keyword>
<evidence type="ECO:0000313" key="10">
    <source>
        <dbReference type="Proteomes" id="UP000027982"/>
    </source>
</evidence>
<dbReference type="InterPro" id="IPR035906">
    <property type="entry name" value="MetI-like_sf"/>
</dbReference>
<dbReference type="Proteomes" id="UP000027982">
    <property type="component" value="Chromosome"/>
</dbReference>
<feature type="transmembrane region" description="Helical" evidence="7">
    <location>
        <begin position="106"/>
        <end position="126"/>
    </location>
</feature>
<feature type="transmembrane region" description="Helical" evidence="7">
    <location>
        <begin position="213"/>
        <end position="234"/>
    </location>
</feature>
<dbReference type="KEGG" id="fgi:OP10G_1335"/>
<evidence type="ECO:0000259" key="8">
    <source>
        <dbReference type="PROSITE" id="PS50928"/>
    </source>
</evidence>
<protein>
    <submittedName>
        <fullName evidence="9">N-Acetyl-D-glucosamine ABC transport system, permease protein 1</fullName>
    </submittedName>
</protein>
<comment type="similarity">
    <text evidence="7">Belongs to the binding-protein-dependent transport system permease family.</text>
</comment>
<dbReference type="InterPro" id="IPR000515">
    <property type="entry name" value="MetI-like"/>
</dbReference>
<keyword evidence="5 7" id="KW-1133">Transmembrane helix</keyword>
<evidence type="ECO:0000256" key="3">
    <source>
        <dbReference type="ARBA" id="ARBA00022475"/>
    </source>
</evidence>
<reference evidence="9 10" key="1">
    <citation type="journal article" date="2014" name="PLoS ONE">
        <title>The first complete genome sequence of the class fimbriimonadia in the phylum armatimonadetes.</title>
        <authorList>
            <person name="Hu Z.Y."/>
            <person name="Wang Y.Z."/>
            <person name="Im W.T."/>
            <person name="Wang S.Y."/>
            <person name="Zhao G.P."/>
            <person name="Zheng H.J."/>
            <person name="Quan Z.X."/>
        </authorList>
    </citation>
    <scope>NUCLEOTIDE SEQUENCE [LARGE SCALE GENOMIC DNA]</scope>
    <source>
        <strain evidence="9">Gsoil 348</strain>
    </source>
</reference>
<evidence type="ECO:0000313" key="9">
    <source>
        <dbReference type="EMBL" id="AIE84703.1"/>
    </source>
</evidence>
<dbReference type="InterPro" id="IPR051393">
    <property type="entry name" value="ABC_transporter_permease"/>
</dbReference>
<evidence type="ECO:0000256" key="4">
    <source>
        <dbReference type="ARBA" id="ARBA00022692"/>
    </source>
</evidence>
<dbReference type="PROSITE" id="PS50928">
    <property type="entry name" value="ABC_TM1"/>
    <property type="match status" value="1"/>
</dbReference>
<dbReference type="Pfam" id="PF00528">
    <property type="entry name" value="BPD_transp_1"/>
    <property type="match status" value="1"/>
</dbReference>
<keyword evidence="2 7" id="KW-0813">Transport</keyword>
<feature type="transmembrane region" description="Helical" evidence="7">
    <location>
        <begin position="156"/>
        <end position="179"/>
    </location>
</feature>
<organism evidence="9 10">
    <name type="scientific">Fimbriimonas ginsengisoli Gsoil 348</name>
    <dbReference type="NCBI Taxonomy" id="661478"/>
    <lineage>
        <taxon>Bacteria</taxon>
        <taxon>Bacillati</taxon>
        <taxon>Armatimonadota</taxon>
        <taxon>Fimbriimonadia</taxon>
        <taxon>Fimbriimonadales</taxon>
        <taxon>Fimbriimonadaceae</taxon>
        <taxon>Fimbriimonas</taxon>
    </lineage>
</organism>
<keyword evidence="3" id="KW-1003">Cell membrane</keyword>
<evidence type="ECO:0000256" key="5">
    <source>
        <dbReference type="ARBA" id="ARBA00022989"/>
    </source>
</evidence>
<dbReference type="STRING" id="661478.OP10G_1335"/>
<dbReference type="RefSeq" id="WP_025226676.1">
    <property type="nucleotide sequence ID" value="NZ_CP007139.1"/>
</dbReference>
<dbReference type="Gene3D" id="1.10.3720.10">
    <property type="entry name" value="MetI-like"/>
    <property type="match status" value="1"/>
</dbReference>
<dbReference type="GO" id="GO:0055085">
    <property type="term" value="P:transmembrane transport"/>
    <property type="evidence" value="ECO:0007669"/>
    <property type="project" value="InterPro"/>
</dbReference>
<evidence type="ECO:0000256" key="6">
    <source>
        <dbReference type="ARBA" id="ARBA00023136"/>
    </source>
</evidence>
<feature type="transmembrane region" description="Helical" evidence="7">
    <location>
        <begin position="12"/>
        <end position="37"/>
    </location>
</feature>
<sequence length="296" mass="33209">MKALTRKPAFWGFLFITPWLLGFLLFTAGPMVTSLWLSLHKYDLATSQYVGGENYRRLLFVDPIFWKSVRITVTYALFSVPLGIAASLGLAMLLNQKVRGLNVYRTLFYLPSIVPAVASAILWQWVFNAENGILNLLLGIFGYAGPQWLQDERYTLTAFILMGLWGAGGARMIIFLAGLQGISDAYYEAASLDGATAWQRFRHVTLPLLSPVMFFNVILGSIGAFQIFTSAYVMTNGGPNNASMFYALYIFRNAFEYFKFGKASAMAWLLFLLLVVISAVQFGLSKRWVHYEGEAK</sequence>
<feature type="transmembrane region" description="Helical" evidence="7">
    <location>
        <begin position="265"/>
        <end position="284"/>
    </location>
</feature>
<dbReference type="AlphaFoldDB" id="A0A068NMA8"/>
<proteinExistence type="inferred from homology"/>
<keyword evidence="10" id="KW-1185">Reference proteome</keyword>
<name>A0A068NMA8_FIMGI</name>
<comment type="subcellular location">
    <subcellularLocation>
        <location evidence="1 7">Cell membrane</location>
        <topology evidence="1 7">Multi-pass membrane protein</topology>
    </subcellularLocation>
</comment>
<dbReference type="EMBL" id="CP007139">
    <property type="protein sequence ID" value="AIE84703.1"/>
    <property type="molecule type" value="Genomic_DNA"/>
</dbReference>
<dbReference type="eggNOG" id="COG1175">
    <property type="taxonomic scope" value="Bacteria"/>
</dbReference>
<evidence type="ECO:0000256" key="7">
    <source>
        <dbReference type="RuleBase" id="RU363032"/>
    </source>
</evidence>
<gene>
    <name evidence="9" type="ORF">OP10G_1335</name>
</gene>
<feature type="domain" description="ABC transmembrane type-1" evidence="8">
    <location>
        <begin position="65"/>
        <end position="281"/>
    </location>
</feature>
<dbReference type="CDD" id="cd06261">
    <property type="entry name" value="TM_PBP2"/>
    <property type="match status" value="1"/>
</dbReference>
<dbReference type="PANTHER" id="PTHR30193:SF1">
    <property type="entry name" value="ABC TRANSPORTER PERMEASE PROTEIN YESP-RELATED"/>
    <property type="match status" value="1"/>
</dbReference>
<dbReference type="GO" id="GO:0005886">
    <property type="term" value="C:plasma membrane"/>
    <property type="evidence" value="ECO:0007669"/>
    <property type="project" value="UniProtKB-SubCell"/>
</dbReference>
<feature type="transmembrane region" description="Helical" evidence="7">
    <location>
        <begin position="73"/>
        <end position="94"/>
    </location>
</feature>
<evidence type="ECO:0000256" key="1">
    <source>
        <dbReference type="ARBA" id="ARBA00004651"/>
    </source>
</evidence>